<reference evidence="4" key="1">
    <citation type="submission" date="2018-05" db="EMBL/GenBank/DDBJ databases">
        <title>Zavarzinia sp. HR-AS.</title>
        <authorList>
            <person name="Lee Y."/>
            <person name="Jeon C.O."/>
        </authorList>
    </citation>
    <scope>NUCLEOTIDE SEQUENCE [LARGE SCALE GENOMIC DNA]</scope>
    <source>
        <strain evidence="4">DSM 1231</strain>
    </source>
</reference>
<dbReference type="GO" id="GO:0003677">
    <property type="term" value="F:DNA binding"/>
    <property type="evidence" value="ECO:0007669"/>
    <property type="project" value="UniProtKB-KW"/>
</dbReference>
<keyword evidence="3" id="KW-0238">DNA-binding</keyword>
<proteinExistence type="inferred from homology"/>
<dbReference type="Pfam" id="PF05168">
    <property type="entry name" value="HEPN"/>
    <property type="match status" value="1"/>
</dbReference>
<comment type="similarity">
    <text evidence="1">Belongs to the UPF0332 family.</text>
</comment>
<evidence type="ECO:0000259" key="2">
    <source>
        <dbReference type="Pfam" id="PF05168"/>
    </source>
</evidence>
<dbReference type="EMBL" id="QGLF01000001">
    <property type="protein sequence ID" value="PWR24107.1"/>
    <property type="molecule type" value="Genomic_DNA"/>
</dbReference>
<name>A0A317EAG1_9PROT</name>
<dbReference type="AlphaFoldDB" id="A0A317EAG1"/>
<dbReference type="Proteomes" id="UP000246077">
    <property type="component" value="Unassembled WGS sequence"/>
</dbReference>
<keyword evidence="4" id="KW-1185">Reference proteome</keyword>
<accession>A0A317EAG1</accession>
<dbReference type="Gene3D" id="1.20.120.330">
    <property type="entry name" value="Nucleotidyltransferases domain 2"/>
    <property type="match status" value="1"/>
</dbReference>
<gene>
    <name evidence="3" type="ORF">DKG75_04370</name>
</gene>
<sequence>MRLMDKAVQACSSARLLLNHGDRDGACNRAYYAMFDAGCAVLAKFLPHEKHGKSHAGVINAFSLHFVKTGLVGKDLGRSLKRAEEMRLIADYRGGVLDSKDVEIIIDRAEYFIETLRGNFFLE</sequence>
<evidence type="ECO:0000313" key="3">
    <source>
        <dbReference type="EMBL" id="PWR24107.1"/>
    </source>
</evidence>
<organism evidence="3 4">
    <name type="scientific">Zavarzinia compransoris</name>
    <dbReference type="NCBI Taxonomy" id="1264899"/>
    <lineage>
        <taxon>Bacteria</taxon>
        <taxon>Pseudomonadati</taxon>
        <taxon>Pseudomonadota</taxon>
        <taxon>Alphaproteobacteria</taxon>
        <taxon>Rhodospirillales</taxon>
        <taxon>Zavarziniaceae</taxon>
        <taxon>Zavarzinia</taxon>
    </lineage>
</organism>
<evidence type="ECO:0000256" key="1">
    <source>
        <dbReference type="ARBA" id="ARBA00038248"/>
    </source>
</evidence>
<dbReference type="PANTHER" id="PTHR36565:SF1">
    <property type="entry name" value="UPF0332 PROTEIN TM_1000"/>
    <property type="match status" value="1"/>
</dbReference>
<comment type="caution">
    <text evidence="3">The sequence shown here is derived from an EMBL/GenBank/DDBJ whole genome shotgun (WGS) entry which is preliminary data.</text>
</comment>
<evidence type="ECO:0000313" key="4">
    <source>
        <dbReference type="Proteomes" id="UP000246077"/>
    </source>
</evidence>
<protein>
    <submittedName>
        <fullName evidence="3">DNA-binding protein</fullName>
    </submittedName>
</protein>
<dbReference type="OrthoDB" id="8004574at2"/>
<feature type="domain" description="HEPN" evidence="2">
    <location>
        <begin position="2"/>
        <end position="117"/>
    </location>
</feature>
<dbReference type="PANTHER" id="PTHR36565">
    <property type="entry name" value="UPF0332 PROTEIN TM_1000"/>
    <property type="match status" value="1"/>
</dbReference>
<dbReference type="InterPro" id="IPR007842">
    <property type="entry name" value="HEPN_dom"/>
</dbReference>
<dbReference type="InterPro" id="IPR052226">
    <property type="entry name" value="UPF0332_toxin"/>
</dbReference>